<organism evidence="2">
    <name type="scientific">Acidithiobacillus ferrivorans</name>
    <dbReference type="NCBI Taxonomy" id="160808"/>
    <lineage>
        <taxon>Bacteria</taxon>
        <taxon>Pseudomonadati</taxon>
        <taxon>Pseudomonadota</taxon>
        <taxon>Acidithiobacillia</taxon>
        <taxon>Acidithiobacillales</taxon>
        <taxon>Acidithiobacillaceae</taxon>
        <taxon>Acidithiobacillus</taxon>
    </lineage>
</organism>
<reference evidence="2" key="1">
    <citation type="submission" date="2014-03" db="EMBL/GenBank/DDBJ databases">
        <authorList>
            <person name="Genoscope - CEA"/>
        </authorList>
    </citation>
    <scope>NUCLEOTIDE SEQUENCE [LARGE SCALE GENOMIC DNA]</scope>
    <source>
        <strain evidence="2">CF27</strain>
    </source>
</reference>
<evidence type="ECO:0000313" key="2">
    <source>
        <dbReference type="EMBL" id="CDQ08701.1"/>
    </source>
</evidence>
<feature type="compositionally biased region" description="Polar residues" evidence="1">
    <location>
        <begin position="43"/>
        <end position="55"/>
    </location>
</feature>
<proteinExistence type="predicted"/>
<reference evidence="2" key="2">
    <citation type="submission" date="2014-07" db="EMBL/GenBank/DDBJ databases">
        <title>Initial genome analysis of the psychrotolerant acidophile Acidithiobacillus ferrivorans CF27: insights into iron and sulfur oxidation pathways and into biofilm formation.</title>
        <authorList>
            <person name="Talla E."/>
            <person name="Hedrich S."/>
            <person name="Mangenot S."/>
            <person name="Ji B."/>
            <person name="Johnson D.B."/>
            <person name="Barbe V."/>
            <person name="Bonnefoy V."/>
        </authorList>
    </citation>
    <scope>NUCLEOTIDE SEQUENCE [LARGE SCALE GENOMIC DNA]</scope>
    <source>
        <strain evidence="2">CF27</strain>
    </source>
</reference>
<reference evidence="3 4" key="3">
    <citation type="submission" date="2017-03" db="EMBL/GenBank/DDBJ databases">
        <authorList>
            <person name="Regsiter A."/>
            <person name="William W."/>
        </authorList>
    </citation>
    <scope>NUCLEOTIDE SEQUENCE [LARGE SCALE GENOMIC DNA]</scope>
    <source>
        <strain evidence="3">PRJEB5721</strain>
    </source>
</reference>
<dbReference type="Proteomes" id="UP000193925">
    <property type="component" value="Chromosome AFERRI"/>
</dbReference>
<evidence type="ECO:0000256" key="1">
    <source>
        <dbReference type="SAM" id="MobiDB-lite"/>
    </source>
</evidence>
<feature type="region of interest" description="Disordered" evidence="1">
    <location>
        <begin position="1"/>
        <end position="82"/>
    </location>
</feature>
<dbReference type="EMBL" id="LT841305">
    <property type="protein sequence ID" value="SMH66905.1"/>
    <property type="molecule type" value="Genomic_DNA"/>
</dbReference>
<keyword evidence="4" id="KW-1185">Reference proteome</keyword>
<sequence length="95" mass="10546">MNRRSKRQEMTIDISGIGAAPENAGKVDPGGNPRSGRKKQKIARNQIQHHTTDSPSHLFRNPDHQAQHKSASPLGASKPLAIRRLLNRAKPVNHY</sequence>
<accession>A0A060UJY1</accession>
<dbReference type="AlphaFoldDB" id="A0A060UJY1"/>
<name>A0A060UJY1_9PROT</name>
<evidence type="ECO:0000313" key="3">
    <source>
        <dbReference type="EMBL" id="SMH66905.1"/>
    </source>
</evidence>
<protein>
    <submittedName>
        <fullName evidence="2">Uncharacterized protein</fullName>
    </submittedName>
</protein>
<dbReference type="EMBL" id="CCCS020000002">
    <property type="protein sequence ID" value="CDQ08701.1"/>
    <property type="molecule type" value="Genomic_DNA"/>
</dbReference>
<evidence type="ECO:0000313" key="4">
    <source>
        <dbReference type="Proteomes" id="UP000193925"/>
    </source>
</evidence>
<gene>
    <name evidence="2" type="ORF">AFERRI_100136</name>
    <name evidence="3" type="ORF">AFERRI_50106</name>
</gene>